<dbReference type="NCBIfam" id="TIGR01509">
    <property type="entry name" value="HAD-SF-IA-v3"/>
    <property type="match status" value="1"/>
</dbReference>
<dbReference type="SUPFAM" id="SSF56784">
    <property type="entry name" value="HAD-like"/>
    <property type="match status" value="1"/>
</dbReference>
<dbReference type="Pfam" id="PF13419">
    <property type="entry name" value="HAD_2"/>
    <property type="match status" value="1"/>
</dbReference>
<dbReference type="InterPro" id="IPR023214">
    <property type="entry name" value="HAD_sf"/>
</dbReference>
<dbReference type="InterPro" id="IPR036412">
    <property type="entry name" value="HAD-like_sf"/>
</dbReference>
<dbReference type="PANTHER" id="PTHR18901">
    <property type="entry name" value="2-DEOXYGLUCOSE-6-PHOSPHATE PHOSPHATASE 2"/>
    <property type="match status" value="1"/>
</dbReference>
<reference evidence="1 2" key="1">
    <citation type="submission" date="2018-06" db="EMBL/GenBank/DDBJ databases">
        <title>Phytoactinopolyspora halophila sp. nov., a novel halophilic actinomycete isolated from a saline soil in China.</title>
        <authorList>
            <person name="Tang S.-K."/>
        </authorList>
    </citation>
    <scope>NUCLEOTIDE SEQUENCE [LARGE SCALE GENOMIC DNA]</scope>
    <source>
        <strain evidence="1 2">YIM 96934</strain>
    </source>
</reference>
<dbReference type="SFLD" id="SFLDG01129">
    <property type="entry name" value="C1.5:_HAD__Beta-PGM__Phosphata"/>
    <property type="match status" value="1"/>
</dbReference>
<gene>
    <name evidence="1" type="ORF">DPM12_05335</name>
</gene>
<evidence type="ECO:0000313" key="2">
    <source>
        <dbReference type="Proteomes" id="UP000250462"/>
    </source>
</evidence>
<comment type="caution">
    <text evidence="1">The sequence shown here is derived from an EMBL/GenBank/DDBJ whole genome shotgun (WGS) entry which is preliminary data.</text>
</comment>
<dbReference type="PANTHER" id="PTHR18901:SF38">
    <property type="entry name" value="PSEUDOURIDINE-5'-PHOSPHATASE"/>
    <property type="match status" value="1"/>
</dbReference>
<dbReference type="InterPro" id="IPR006439">
    <property type="entry name" value="HAD-SF_hydro_IA"/>
</dbReference>
<dbReference type="OrthoDB" id="9797743at2"/>
<dbReference type="SFLD" id="SFLDS00003">
    <property type="entry name" value="Haloacid_Dehalogenase"/>
    <property type="match status" value="1"/>
</dbReference>
<evidence type="ECO:0000313" key="1">
    <source>
        <dbReference type="EMBL" id="RAW17442.1"/>
    </source>
</evidence>
<dbReference type="CDD" id="cd07505">
    <property type="entry name" value="HAD_BPGM-like"/>
    <property type="match status" value="1"/>
</dbReference>
<dbReference type="Gene3D" id="3.40.50.1000">
    <property type="entry name" value="HAD superfamily/HAD-like"/>
    <property type="match status" value="1"/>
</dbReference>
<dbReference type="InterPro" id="IPR041492">
    <property type="entry name" value="HAD_2"/>
</dbReference>
<name>A0A329R1T7_9ACTN</name>
<dbReference type="Gene3D" id="1.10.150.240">
    <property type="entry name" value="Putative phosphatase, domain 2"/>
    <property type="match status" value="1"/>
</dbReference>
<protein>
    <submittedName>
        <fullName evidence="1">HAD family phosphatase</fullName>
    </submittedName>
</protein>
<dbReference type="Proteomes" id="UP000250462">
    <property type="component" value="Unassembled WGS sequence"/>
</dbReference>
<sequence length="235" mass="24386">MDRVTSPYPAAVLWDMDGTIVDTEPLWIAAEKALVERHGGAWTDADSLALVGSDLLVAGDYIRRRGDLPMSSAQVAEYLLGEVLDGVKAGVEWRPGARELLTELGAAGIPCALVTMSYQVLAEAVVAQLPPGTFEAVVTGDMVANGKPHPEPYRTAAETLGIEPERHGTCVVIEDSPTGAVAGLAAGMPVLAVPNTVEVPDQQGMVVIDSLAGLRAADLWATVTGGPGHGANSAR</sequence>
<dbReference type="AlphaFoldDB" id="A0A329R1T7"/>
<accession>A0A329R1T7</accession>
<keyword evidence="2" id="KW-1185">Reference proteome</keyword>
<dbReference type="EMBL" id="QMIG01000003">
    <property type="protein sequence ID" value="RAW17442.1"/>
    <property type="molecule type" value="Genomic_DNA"/>
</dbReference>
<organism evidence="1 2">
    <name type="scientific">Phytoactinopolyspora halophila</name>
    <dbReference type="NCBI Taxonomy" id="1981511"/>
    <lineage>
        <taxon>Bacteria</taxon>
        <taxon>Bacillati</taxon>
        <taxon>Actinomycetota</taxon>
        <taxon>Actinomycetes</taxon>
        <taxon>Jiangellales</taxon>
        <taxon>Jiangellaceae</taxon>
        <taxon>Phytoactinopolyspora</taxon>
    </lineage>
</organism>
<proteinExistence type="predicted"/>
<dbReference type="RefSeq" id="WP_112257261.1">
    <property type="nucleotide sequence ID" value="NZ_QMIG01000003.1"/>
</dbReference>
<dbReference type="InterPro" id="IPR023198">
    <property type="entry name" value="PGP-like_dom2"/>
</dbReference>